<evidence type="ECO:0000313" key="1">
    <source>
        <dbReference type="EMBL" id="KAJ9088955.1"/>
    </source>
</evidence>
<gene>
    <name evidence="1" type="ORF">DSO57_1017896</name>
</gene>
<keyword evidence="2" id="KW-1185">Reference proteome</keyword>
<organism evidence="1 2">
    <name type="scientific">Entomophthora muscae</name>
    <dbReference type="NCBI Taxonomy" id="34485"/>
    <lineage>
        <taxon>Eukaryota</taxon>
        <taxon>Fungi</taxon>
        <taxon>Fungi incertae sedis</taxon>
        <taxon>Zoopagomycota</taxon>
        <taxon>Entomophthoromycotina</taxon>
        <taxon>Entomophthoromycetes</taxon>
        <taxon>Entomophthorales</taxon>
        <taxon>Entomophthoraceae</taxon>
        <taxon>Entomophthora</taxon>
    </lineage>
</organism>
<evidence type="ECO:0000313" key="2">
    <source>
        <dbReference type="Proteomes" id="UP001165960"/>
    </source>
</evidence>
<reference evidence="1" key="1">
    <citation type="submission" date="2022-04" db="EMBL/GenBank/DDBJ databases">
        <title>Genome of the entomopathogenic fungus Entomophthora muscae.</title>
        <authorList>
            <person name="Elya C."/>
            <person name="Lovett B.R."/>
            <person name="Lee E."/>
            <person name="Macias A.M."/>
            <person name="Hajek A.E."/>
            <person name="De Bivort B.L."/>
            <person name="Kasson M.T."/>
            <person name="De Fine Licht H.H."/>
            <person name="Stajich J.E."/>
        </authorList>
    </citation>
    <scope>NUCLEOTIDE SEQUENCE</scope>
    <source>
        <strain evidence="1">Berkeley</strain>
    </source>
</reference>
<accession>A0ACC2UPZ0</accession>
<name>A0ACC2UPZ0_9FUNG</name>
<sequence>MEWATSGMNIEMAKSWRAMAFIPSEAIGWANEGFNPKDARRWAFIGINPTDARTLREAWWNPDNVHLWGPFKEWTTETATNWKTNGYTPVEMKYWLGRGLSMEDAKSWQGIGVTTQLHQTLEDHKITLKEWEVWRHTTSLVDAATWIEQGFNLTSAEPWMSHRISPKEAAFLKGKLPPEEAQEWLQAGIKAEQILIWKSLLLDPEAAGAFSKAGFNPSTATEWYDIGATAPEAAVFIEGGWNPITVTNWLHTNRLKYGEINRYIHKTINPTMAIKWKKLKFTATEAIQWASIWVNIDLAVSLRDMKINASEVNDYLSNEYTLDEALEWTVKKVPLRSALPPKKTTLDSKLSYSERVKKGMETKLNSSGFIPFEDFLREHTAQGNPFKNTLRSQINNAIRIHVNNLTKGSIKQCKDEIYAALDAVYPEHKVDNQWSIAEGYLDIRFESPEIRDEALNIEILHKGIPLKIESTRYNKLRSKWVTFSNLPTNKEYKWVQEALITGLSYYGDICEVMIEGSNKAKGMRPKVIHILLDMVPIVKSRGTTIPSFIRLPGCTDTVTYVEMESERPVCRFCYQMGHTAYSCSHRKGAHKSEIDQDEDNGVTRVGKKTFLRPKPQLWLPPDITKFLDMKAIQQTMITRHIEDRARVEALSNKAESEDHKDPSTLTTVHIDVEPPVETRTIHPDLADWKKTNNKPNTTRPQKKQKSPTKEPHTQPQQEPSFQIKNPPPEAALEKGTQSPSQVKTMGYRQTLTQPNFNCIKNIIHPNRPPQTRNKVYTTASGTPIKKKTIILIPVGQAIVYNVHWNH</sequence>
<comment type="caution">
    <text evidence="1">The sequence shown here is derived from an EMBL/GenBank/DDBJ whole genome shotgun (WGS) entry which is preliminary data.</text>
</comment>
<dbReference type="Proteomes" id="UP001165960">
    <property type="component" value="Unassembled WGS sequence"/>
</dbReference>
<protein>
    <submittedName>
        <fullName evidence="1">Uncharacterized protein</fullName>
    </submittedName>
</protein>
<proteinExistence type="predicted"/>
<dbReference type="EMBL" id="QTSX02000076">
    <property type="protein sequence ID" value="KAJ9088955.1"/>
    <property type="molecule type" value="Genomic_DNA"/>
</dbReference>